<evidence type="ECO:0008006" key="4">
    <source>
        <dbReference type="Google" id="ProtNLM"/>
    </source>
</evidence>
<sequence>MCIPRSSILSGNTSRSRRFVELINAQPFNVRHLALLAISRAGESNPAVIDTALDDPNLFIRHIRDCIERAATSPSPVNSPAGSRTQVLMGLLRSEPTEVRELAHAVLLSAEDDASPNSQVGSALDDPRGFIQQMRIFAQLHVQPDEVQPNNDARHPARSRPREAL</sequence>
<feature type="compositionally biased region" description="Basic and acidic residues" evidence="1">
    <location>
        <begin position="152"/>
        <end position="165"/>
    </location>
</feature>
<feature type="region of interest" description="Disordered" evidence="1">
    <location>
        <begin position="142"/>
        <end position="165"/>
    </location>
</feature>
<evidence type="ECO:0000313" key="3">
    <source>
        <dbReference type="Proteomes" id="UP001430848"/>
    </source>
</evidence>
<dbReference type="EMBL" id="JAKNSF020000003">
    <property type="protein sequence ID" value="KAK7740309.1"/>
    <property type="molecule type" value="Genomic_DNA"/>
</dbReference>
<gene>
    <name evidence="2" type="ORF">SLS63_001511</name>
</gene>
<comment type="caution">
    <text evidence="2">The sequence shown here is derived from an EMBL/GenBank/DDBJ whole genome shotgun (WGS) entry which is preliminary data.</text>
</comment>
<reference evidence="2 3" key="1">
    <citation type="submission" date="2024-02" db="EMBL/GenBank/DDBJ databases">
        <title>De novo assembly and annotation of 12 fungi associated with fruit tree decline syndrome in Ontario, Canada.</title>
        <authorList>
            <person name="Sulman M."/>
            <person name="Ellouze W."/>
            <person name="Ilyukhin E."/>
        </authorList>
    </citation>
    <scope>NUCLEOTIDE SEQUENCE [LARGE SCALE GENOMIC DNA]</scope>
    <source>
        <strain evidence="2 3">M169</strain>
    </source>
</reference>
<name>A0ABR1PMM1_DIAER</name>
<protein>
    <recommendedName>
        <fullName evidence="4">HEAT repeat domain-containing protein</fullName>
    </recommendedName>
</protein>
<accession>A0ABR1PMM1</accession>
<proteinExistence type="predicted"/>
<evidence type="ECO:0000313" key="2">
    <source>
        <dbReference type="EMBL" id="KAK7740309.1"/>
    </source>
</evidence>
<evidence type="ECO:0000256" key="1">
    <source>
        <dbReference type="SAM" id="MobiDB-lite"/>
    </source>
</evidence>
<organism evidence="2 3">
    <name type="scientific">Diaporthe eres</name>
    <name type="common">Phomopsis oblonga</name>
    <dbReference type="NCBI Taxonomy" id="83184"/>
    <lineage>
        <taxon>Eukaryota</taxon>
        <taxon>Fungi</taxon>
        <taxon>Dikarya</taxon>
        <taxon>Ascomycota</taxon>
        <taxon>Pezizomycotina</taxon>
        <taxon>Sordariomycetes</taxon>
        <taxon>Sordariomycetidae</taxon>
        <taxon>Diaporthales</taxon>
        <taxon>Diaporthaceae</taxon>
        <taxon>Diaporthe</taxon>
        <taxon>Diaporthe eres species complex</taxon>
    </lineage>
</organism>
<keyword evidence="3" id="KW-1185">Reference proteome</keyword>
<dbReference type="Proteomes" id="UP001430848">
    <property type="component" value="Unassembled WGS sequence"/>
</dbReference>